<dbReference type="HOGENOM" id="CLU_3179643_0_0_5"/>
<dbReference type="AlphaFoldDB" id="F4QRT1"/>
<proteinExistence type="predicted"/>
<keyword evidence="2" id="KW-1185">Reference proteome</keyword>
<dbReference type="EMBL" id="GL883080">
    <property type="protein sequence ID" value="EGF89451.1"/>
    <property type="molecule type" value="Genomic_DNA"/>
</dbReference>
<accession>F4QRT1</accession>
<protein>
    <submittedName>
        <fullName evidence="1">Uncharacterized protein</fullName>
    </submittedName>
</protein>
<organism evidence="1 2">
    <name type="scientific">Asticcacaulis biprosthecium C19</name>
    <dbReference type="NCBI Taxonomy" id="715226"/>
    <lineage>
        <taxon>Bacteria</taxon>
        <taxon>Pseudomonadati</taxon>
        <taxon>Pseudomonadota</taxon>
        <taxon>Alphaproteobacteria</taxon>
        <taxon>Caulobacterales</taxon>
        <taxon>Caulobacteraceae</taxon>
        <taxon>Asticcacaulis</taxon>
    </lineage>
</organism>
<gene>
    <name evidence="1" type="ORF">ABI_38660</name>
</gene>
<dbReference type="STRING" id="715226.ABI_38660"/>
<sequence length="46" mass="4904">MAGSFRQSVHIKPFAAAGQPVTELSQKNFVLPATHAIGGEPVSRNR</sequence>
<dbReference type="Proteomes" id="UP000006512">
    <property type="component" value="Unassembled WGS sequence"/>
</dbReference>
<reference evidence="2" key="1">
    <citation type="submission" date="2011-03" db="EMBL/GenBank/DDBJ databases">
        <title>Draft genome sequence of Brevundimonas diminuta.</title>
        <authorList>
            <person name="Brown P.J.B."/>
            <person name="Buechlein A."/>
            <person name="Hemmerich C."/>
            <person name="Brun Y.V."/>
        </authorList>
    </citation>
    <scope>NUCLEOTIDE SEQUENCE [LARGE SCALE GENOMIC DNA]</scope>
    <source>
        <strain evidence="2">C19</strain>
    </source>
</reference>
<evidence type="ECO:0000313" key="2">
    <source>
        <dbReference type="Proteomes" id="UP000006512"/>
    </source>
</evidence>
<name>F4QRT1_9CAUL</name>
<evidence type="ECO:0000313" key="1">
    <source>
        <dbReference type="EMBL" id="EGF89451.1"/>
    </source>
</evidence>